<evidence type="ECO:0000256" key="1">
    <source>
        <dbReference type="SAM" id="Phobius"/>
    </source>
</evidence>
<dbReference type="AlphaFoldDB" id="A0A9X1HKX8"/>
<dbReference type="SUPFAM" id="SSF82693">
    <property type="entry name" value="Multidrug efflux transporter AcrB pore domain, PN1, PN2, PC1 and PC2 subdomains"/>
    <property type="match status" value="1"/>
</dbReference>
<protein>
    <submittedName>
        <fullName evidence="2">Efflux RND transporter permease subunit</fullName>
    </submittedName>
</protein>
<feature type="transmembrane region" description="Helical" evidence="1">
    <location>
        <begin position="320"/>
        <end position="340"/>
    </location>
</feature>
<gene>
    <name evidence="2" type="ORF">LDX50_04705</name>
</gene>
<dbReference type="InterPro" id="IPR027463">
    <property type="entry name" value="AcrB_DN_DC_subdom"/>
</dbReference>
<dbReference type="GO" id="GO:0042910">
    <property type="term" value="F:xenobiotic transmembrane transporter activity"/>
    <property type="evidence" value="ECO:0007669"/>
    <property type="project" value="TreeGrafter"/>
</dbReference>
<dbReference type="PANTHER" id="PTHR32063">
    <property type="match status" value="1"/>
</dbReference>
<feature type="transmembrane region" description="Helical" evidence="1">
    <location>
        <begin position="765"/>
        <end position="782"/>
    </location>
</feature>
<evidence type="ECO:0000313" key="2">
    <source>
        <dbReference type="EMBL" id="MCA6074154.1"/>
    </source>
</evidence>
<feature type="transmembrane region" description="Helical" evidence="1">
    <location>
        <begin position="452"/>
        <end position="475"/>
    </location>
</feature>
<dbReference type="EMBL" id="JAIXNE010000001">
    <property type="protein sequence ID" value="MCA6074154.1"/>
    <property type="molecule type" value="Genomic_DNA"/>
</dbReference>
<dbReference type="GO" id="GO:0005886">
    <property type="term" value="C:plasma membrane"/>
    <property type="evidence" value="ECO:0007669"/>
    <property type="project" value="TreeGrafter"/>
</dbReference>
<feature type="transmembrane region" description="Helical" evidence="1">
    <location>
        <begin position="418"/>
        <end position="440"/>
    </location>
</feature>
<evidence type="ECO:0000313" key="3">
    <source>
        <dbReference type="Proteomes" id="UP001139409"/>
    </source>
</evidence>
<dbReference type="Pfam" id="PF00873">
    <property type="entry name" value="ACR_tran"/>
    <property type="match status" value="2"/>
</dbReference>
<dbReference type="Proteomes" id="UP001139409">
    <property type="component" value="Unassembled WGS sequence"/>
</dbReference>
<dbReference type="RefSeq" id="WP_225697255.1">
    <property type="nucleotide sequence ID" value="NZ_JAIXNE010000001.1"/>
</dbReference>
<name>A0A9X1HKX8_9BACT</name>
<organism evidence="2 3">
    <name type="scientific">Fulvivirga sedimenti</name>
    <dbReference type="NCBI Taxonomy" id="2879465"/>
    <lineage>
        <taxon>Bacteria</taxon>
        <taxon>Pseudomonadati</taxon>
        <taxon>Bacteroidota</taxon>
        <taxon>Cytophagia</taxon>
        <taxon>Cytophagales</taxon>
        <taxon>Fulvivirgaceae</taxon>
        <taxon>Fulvivirga</taxon>
    </lineage>
</organism>
<feature type="transmembrane region" description="Helical" evidence="1">
    <location>
        <begin position="347"/>
        <end position="367"/>
    </location>
</feature>
<proteinExistence type="predicted"/>
<feature type="transmembrane region" description="Helical" evidence="1">
    <location>
        <begin position="373"/>
        <end position="397"/>
    </location>
</feature>
<reference evidence="2" key="1">
    <citation type="submission" date="2021-09" db="EMBL/GenBank/DDBJ databases">
        <title>Fulvivirga sp. isolated from coastal sediment.</title>
        <authorList>
            <person name="Yu H."/>
        </authorList>
    </citation>
    <scope>NUCLEOTIDE SEQUENCE</scope>
    <source>
        <strain evidence="2">1062</strain>
    </source>
</reference>
<comment type="caution">
    <text evidence="2">The sequence shown here is derived from an EMBL/GenBank/DDBJ whole genome shotgun (WGS) entry which is preliminary data.</text>
</comment>
<feature type="transmembrane region" description="Helical" evidence="1">
    <location>
        <begin position="865"/>
        <end position="883"/>
    </location>
</feature>
<dbReference type="Gene3D" id="3.30.70.1430">
    <property type="entry name" value="Multidrug efflux transporter AcrB pore domain"/>
    <property type="match status" value="1"/>
</dbReference>
<keyword evidence="3" id="KW-1185">Reference proteome</keyword>
<dbReference type="Gene3D" id="3.30.70.1320">
    <property type="entry name" value="Multidrug efflux transporter AcrB pore domain like"/>
    <property type="match status" value="1"/>
</dbReference>
<feature type="transmembrane region" description="Helical" evidence="1">
    <location>
        <begin position="895"/>
        <end position="919"/>
    </location>
</feature>
<feature type="transmembrane region" description="Helical" evidence="1">
    <location>
        <begin position="507"/>
        <end position="524"/>
    </location>
</feature>
<feature type="transmembrane region" description="Helical" evidence="1">
    <location>
        <begin position="789"/>
        <end position="811"/>
    </location>
</feature>
<keyword evidence="1" id="KW-0812">Transmembrane</keyword>
<feature type="transmembrane region" description="Helical" evidence="1">
    <location>
        <begin position="817"/>
        <end position="836"/>
    </location>
</feature>
<keyword evidence="1" id="KW-1133">Transmembrane helix</keyword>
<dbReference type="Gene3D" id="1.20.1640.10">
    <property type="entry name" value="Multidrug efflux transporter AcrB transmembrane domain"/>
    <property type="match status" value="3"/>
</dbReference>
<keyword evidence="1" id="KW-0472">Membrane</keyword>
<sequence>MESLIRVMLENRKSILIIFVVLFISGVLGYPHLRFTLLPELEDRFLEIEITADEMPEDKVEDNLLQPIRQAVTIIPGVEDVYSSQSGSGAVVRIEVGHGVNIADIQYLSQNVLNKVISTIPNYEHKLLVKRSTDHRLPLATLHVSGNSIETISRVSESFIKSRLEQIDGVGFIELGGLQKTRFVIVPDQNKLSMMDLQIHQFAEFLRSNQTTAIELKNSAKFILSSNSDLREILNRKVKGKFRVGDLCRVQQEDYFPRGKAFLGFSPSVSIDIYARSGYSIQKTSHDVENFISAFNRKESDIKIHLTSNRSSVIRQTSHLLIKAVVVAILGCIFVVLVLTGDLKRTLFISLSIPLTLFPVIAIYALFKIQIHIFILGGAVLGMGLIIDNAIIVIDELTLSNSCGETSKDRIVKALKSIVMPLAMATITTIISFIPVLYLHPISYLLFHEQALTLYALLISSLVVALVVLPIFYLIAPGMRKTNSSAGLISGHVHAKIFKMISDKPELITALHLVTALLAVWFFSKMEVKVIPSLSYQEWDYKIPSFITEKTFRKVLSGAVLESGPDCIITGAFNNGLNPNQTSYIKLKYPVSRIQPDTALFPNKFVFTPSANAITWLFPNSLQAYAFRAYRNEDLPYVAQLNITGSRADTVLRLSPRWERVVRSGQSLSSLFEKSAPVQITDQIMLKASDSDLTFRTGRQRLSIQRIATVLPEIRGERVYRDERGEFFLVEGNLKRDSVLSKLRERGFYVFDPEERIRADFRNTGVMAICGTILIIYILLMFQYQSFTWPLIILFSLPVSISGSLIALYLTGEGLNMISSVGMVVGLGISVNDAILKVDTFRKYIRQGLAVNEAMRLTSSRRIRPILITSYTTVFACLPMYFFKGIGNEIQGSMGIAIMGGVVASTMAAIFFIPVLLIWVQRLSNHTTDCPGIGMRRGFVGE</sequence>
<dbReference type="InterPro" id="IPR001036">
    <property type="entry name" value="Acrflvin-R"/>
</dbReference>
<dbReference type="Gene3D" id="3.30.2090.10">
    <property type="entry name" value="Multidrug efflux transporter AcrB TolC docking domain, DN and DC subdomains"/>
    <property type="match status" value="1"/>
</dbReference>
<dbReference type="PANTHER" id="PTHR32063:SF0">
    <property type="entry name" value="SWARMING MOTILITY PROTEIN SWRC"/>
    <property type="match status" value="1"/>
</dbReference>
<accession>A0A9X1HKX8</accession>
<dbReference type="SUPFAM" id="SSF82866">
    <property type="entry name" value="Multidrug efflux transporter AcrB transmembrane domain"/>
    <property type="match status" value="2"/>
</dbReference>